<sequence>MLGKVLSSTFVTKCCTVNTMSQISRRYAAKKTLTQRYQDFFNPSFPKPPYNFICQIGDPILRQPCDVVDESLINTPGFQDMIAHMWELHRTHEILGLSAPQIGLPLQVAVIGFTEAQCKERDSKYIAPIPHRVLINPKFKVLDHNIKVTESEGCASVCGYSAEVSRFAHIQVEALNEKGVKETWKASGFEARAIQHEIDHLQGIIFVDKMEAKSLECSVWQHVNLYKGQGYISFGPGRRTFLSKIQRLLS</sequence>
<proteinExistence type="inferred from homology"/>
<evidence type="ECO:0000256" key="2">
    <source>
        <dbReference type="ARBA" id="ARBA00022723"/>
    </source>
</evidence>
<evidence type="ECO:0000256" key="4">
    <source>
        <dbReference type="ARBA" id="ARBA00022917"/>
    </source>
</evidence>
<keyword evidence="2 7" id="KW-0479">Metal-binding</keyword>
<reference evidence="9" key="1">
    <citation type="submission" date="2025-08" db="UniProtKB">
        <authorList>
            <consortium name="RefSeq"/>
        </authorList>
    </citation>
    <scope>IDENTIFICATION</scope>
    <source>
        <tissue evidence="9">Whole organism</tissue>
    </source>
</reference>
<organism evidence="8 9">
    <name type="scientific">Frankliniella occidentalis</name>
    <name type="common">Western flower thrips</name>
    <name type="synonym">Euthrips occidentalis</name>
    <dbReference type="NCBI Taxonomy" id="133901"/>
    <lineage>
        <taxon>Eukaryota</taxon>
        <taxon>Metazoa</taxon>
        <taxon>Ecdysozoa</taxon>
        <taxon>Arthropoda</taxon>
        <taxon>Hexapoda</taxon>
        <taxon>Insecta</taxon>
        <taxon>Pterygota</taxon>
        <taxon>Neoptera</taxon>
        <taxon>Paraneoptera</taxon>
        <taxon>Thysanoptera</taxon>
        <taxon>Terebrantia</taxon>
        <taxon>Thripoidea</taxon>
        <taxon>Thripidae</taxon>
        <taxon>Frankliniella</taxon>
    </lineage>
</organism>
<dbReference type="NCBIfam" id="NF001159">
    <property type="entry name" value="PRK00150.1-3"/>
    <property type="match status" value="1"/>
</dbReference>
<dbReference type="InterPro" id="IPR023635">
    <property type="entry name" value="Peptide_deformylase"/>
</dbReference>
<accession>A0A6J1SYJ9</accession>
<comment type="similarity">
    <text evidence="1 7">Belongs to the polypeptide deformylase family.</text>
</comment>
<evidence type="ECO:0000313" key="9">
    <source>
        <dbReference type="RefSeq" id="XP_026286018.1"/>
    </source>
</evidence>
<dbReference type="OrthoDB" id="276063at2759"/>
<dbReference type="Gene3D" id="3.90.45.10">
    <property type="entry name" value="Peptide deformylase"/>
    <property type="match status" value="1"/>
</dbReference>
<dbReference type="Pfam" id="PF01327">
    <property type="entry name" value="Pep_deformylase"/>
    <property type="match status" value="1"/>
</dbReference>
<dbReference type="EC" id="3.5.1.88" evidence="7"/>
<name>A0A6J1SYJ9_FRAOC</name>
<dbReference type="SUPFAM" id="SSF56420">
    <property type="entry name" value="Peptide deformylase"/>
    <property type="match status" value="1"/>
</dbReference>
<keyword evidence="8" id="KW-1185">Reference proteome</keyword>
<dbReference type="PANTHER" id="PTHR10458:SF2">
    <property type="entry name" value="PEPTIDE DEFORMYLASE, MITOCHONDRIAL"/>
    <property type="match status" value="1"/>
</dbReference>
<evidence type="ECO:0000256" key="5">
    <source>
        <dbReference type="ARBA" id="ARBA00037114"/>
    </source>
</evidence>
<evidence type="ECO:0000256" key="3">
    <source>
        <dbReference type="ARBA" id="ARBA00022801"/>
    </source>
</evidence>
<dbReference type="GeneID" id="113211759"/>
<dbReference type="PRINTS" id="PR01576">
    <property type="entry name" value="PDEFORMYLASE"/>
</dbReference>
<evidence type="ECO:0000313" key="8">
    <source>
        <dbReference type="Proteomes" id="UP000504606"/>
    </source>
</evidence>
<dbReference type="GO" id="GO:0006412">
    <property type="term" value="P:translation"/>
    <property type="evidence" value="ECO:0007669"/>
    <property type="project" value="UniProtKB-KW"/>
</dbReference>
<dbReference type="PANTHER" id="PTHR10458">
    <property type="entry name" value="PEPTIDE DEFORMYLASE"/>
    <property type="match status" value="1"/>
</dbReference>
<dbReference type="KEGG" id="foc:113211759"/>
<comment type="catalytic activity">
    <reaction evidence="6 7">
        <text>N-terminal N-formyl-L-methionyl-[peptide] + H2O = N-terminal L-methionyl-[peptide] + formate</text>
        <dbReference type="Rhea" id="RHEA:24420"/>
        <dbReference type="Rhea" id="RHEA-COMP:10639"/>
        <dbReference type="Rhea" id="RHEA-COMP:10640"/>
        <dbReference type="ChEBI" id="CHEBI:15377"/>
        <dbReference type="ChEBI" id="CHEBI:15740"/>
        <dbReference type="ChEBI" id="CHEBI:49298"/>
        <dbReference type="ChEBI" id="CHEBI:64731"/>
        <dbReference type="EC" id="3.5.1.88"/>
    </reaction>
</comment>
<dbReference type="GO" id="GO:0042586">
    <property type="term" value="F:peptide deformylase activity"/>
    <property type="evidence" value="ECO:0007669"/>
    <property type="project" value="UniProtKB-EC"/>
</dbReference>
<evidence type="ECO:0000256" key="6">
    <source>
        <dbReference type="ARBA" id="ARBA00048875"/>
    </source>
</evidence>
<gene>
    <name evidence="9" type="primary">LOC113211759</name>
</gene>
<dbReference type="GO" id="GO:0046872">
    <property type="term" value="F:metal ion binding"/>
    <property type="evidence" value="ECO:0007669"/>
    <property type="project" value="UniProtKB-KW"/>
</dbReference>
<dbReference type="AlphaFoldDB" id="A0A6J1SYJ9"/>
<dbReference type="HAMAP" id="MF_00163">
    <property type="entry name" value="Pep_deformylase"/>
    <property type="match status" value="1"/>
</dbReference>
<dbReference type="FunFam" id="3.90.45.10:FF:000003">
    <property type="entry name" value="Peptide deformylase"/>
    <property type="match status" value="1"/>
</dbReference>
<comment type="function">
    <text evidence="5 7">Removes the formyl group from the N-terminal Met of newly synthesized proteins.</text>
</comment>
<dbReference type="GO" id="GO:0005739">
    <property type="term" value="C:mitochondrion"/>
    <property type="evidence" value="ECO:0007669"/>
    <property type="project" value="UniProtKB-ARBA"/>
</dbReference>
<evidence type="ECO:0000256" key="7">
    <source>
        <dbReference type="RuleBase" id="RU362111"/>
    </source>
</evidence>
<keyword evidence="4 7" id="KW-0648">Protein biosynthesis</keyword>
<dbReference type="InterPro" id="IPR036821">
    <property type="entry name" value="Peptide_deformylase_sf"/>
</dbReference>
<evidence type="ECO:0000256" key="1">
    <source>
        <dbReference type="ARBA" id="ARBA00010759"/>
    </source>
</evidence>
<dbReference type="Proteomes" id="UP000504606">
    <property type="component" value="Unplaced"/>
</dbReference>
<protein>
    <recommendedName>
        <fullName evidence="7">Peptide deformylase</fullName>
        <ecNumber evidence="7">3.5.1.88</ecNumber>
    </recommendedName>
</protein>
<dbReference type="RefSeq" id="XP_026286018.1">
    <property type="nucleotide sequence ID" value="XM_026430233.2"/>
</dbReference>
<dbReference type="CDD" id="cd00487">
    <property type="entry name" value="Pep_deformylase"/>
    <property type="match status" value="1"/>
</dbReference>
<keyword evidence="3 7" id="KW-0378">Hydrolase</keyword>